<dbReference type="AlphaFoldDB" id="A0A8T1LY58"/>
<dbReference type="OrthoDB" id="10647940at2759"/>
<reference evidence="1 2" key="2">
    <citation type="journal article" date="2021" name="Genomics">
        <title>High-quality reference genome for Clonorchis sinensis.</title>
        <authorList>
            <person name="Young N.D."/>
            <person name="Stroehlein A.J."/>
            <person name="Kinkar L."/>
            <person name="Wang T."/>
            <person name="Sohn W.M."/>
            <person name="Chang B.C.H."/>
            <person name="Kaur P."/>
            <person name="Weisz D."/>
            <person name="Dudchenko O."/>
            <person name="Aiden E.L."/>
            <person name="Korhonen P.K."/>
            <person name="Gasser R.B."/>
        </authorList>
    </citation>
    <scope>NUCLEOTIDE SEQUENCE [LARGE SCALE GENOMIC DNA]</scope>
    <source>
        <strain evidence="1">Cs-k2</strain>
    </source>
</reference>
<evidence type="ECO:0000313" key="1">
    <source>
        <dbReference type="EMBL" id="KAG5441679.1"/>
    </source>
</evidence>
<protein>
    <submittedName>
        <fullName evidence="1">Uncharacterized protein</fullName>
    </submittedName>
</protein>
<comment type="caution">
    <text evidence="1">The sequence shown here is derived from an EMBL/GenBank/DDBJ whole genome shotgun (WGS) entry which is preliminary data.</text>
</comment>
<accession>A0A8T1LY58</accession>
<proteinExistence type="predicted"/>
<dbReference type="Proteomes" id="UP000286415">
    <property type="component" value="Unassembled WGS sequence"/>
</dbReference>
<gene>
    <name evidence="1" type="ORF">CSKR_200020</name>
</gene>
<evidence type="ECO:0000313" key="2">
    <source>
        <dbReference type="Proteomes" id="UP000286415"/>
    </source>
</evidence>
<name>A0A8T1LY58_CLOSI</name>
<reference evidence="1 2" key="1">
    <citation type="journal article" date="2018" name="Biotechnol. Adv.">
        <title>Improved genomic resources and new bioinformatic workflow for the carcinogenic parasite Clonorchis sinensis: Biotechnological implications.</title>
        <authorList>
            <person name="Wang D."/>
            <person name="Korhonen P.K."/>
            <person name="Gasser R.B."/>
            <person name="Young N.D."/>
        </authorList>
    </citation>
    <scope>NUCLEOTIDE SEQUENCE [LARGE SCALE GENOMIC DNA]</scope>
    <source>
        <strain evidence="1">Cs-k2</strain>
    </source>
</reference>
<dbReference type="EMBL" id="NIRI02000076">
    <property type="protein sequence ID" value="KAG5441679.1"/>
    <property type="molecule type" value="Genomic_DNA"/>
</dbReference>
<organism evidence="1 2">
    <name type="scientific">Clonorchis sinensis</name>
    <name type="common">Chinese liver fluke</name>
    <dbReference type="NCBI Taxonomy" id="79923"/>
    <lineage>
        <taxon>Eukaryota</taxon>
        <taxon>Metazoa</taxon>
        <taxon>Spiralia</taxon>
        <taxon>Lophotrochozoa</taxon>
        <taxon>Platyhelminthes</taxon>
        <taxon>Trematoda</taxon>
        <taxon>Digenea</taxon>
        <taxon>Opisthorchiida</taxon>
        <taxon>Opisthorchiata</taxon>
        <taxon>Opisthorchiidae</taxon>
        <taxon>Clonorchis</taxon>
    </lineage>
</organism>
<sequence>MCVSLLWAVSMEFKNFPSLPVSICLSLCLSVRLSDVCLCVFLHISFSVYLFARLFAPVCGLYIHLPTCSSISFSACLLFSMFPMFFLRHEETGPYRGVTVSATQRPIEPFWVFPCDTHVFSSTTVVNI</sequence>
<keyword evidence="2" id="KW-1185">Reference proteome</keyword>